<evidence type="ECO:0000256" key="7">
    <source>
        <dbReference type="RuleBase" id="RU362070"/>
    </source>
</evidence>
<evidence type="ECO:0000256" key="4">
    <source>
        <dbReference type="ARBA" id="ARBA00022692"/>
    </source>
</evidence>
<dbReference type="PANTHER" id="PTHR30587">
    <property type="entry name" value="FLAGELLAR BIOSYNTHETIC PROTEIN FLIP"/>
    <property type="match status" value="1"/>
</dbReference>
<evidence type="ECO:0000256" key="2">
    <source>
        <dbReference type="ARBA" id="ARBA00006257"/>
    </source>
</evidence>
<feature type="transmembrane region" description="Helical" evidence="7">
    <location>
        <begin position="156"/>
        <end position="174"/>
    </location>
</feature>
<dbReference type="InterPro" id="IPR005773">
    <property type="entry name" value="T3SS_YscR-like"/>
</dbReference>
<dbReference type="Proteomes" id="UP000192491">
    <property type="component" value="Unassembled WGS sequence"/>
</dbReference>
<accession>A0A1Y1QRE0</accession>
<reference evidence="8 9" key="1">
    <citation type="submission" date="2017-01" db="EMBL/GenBank/DDBJ databases">
        <title>Novel large sulfur bacteria in the metagenomes of groundwater-fed chemosynthetic microbial mats in the Lake Huron basin.</title>
        <authorList>
            <person name="Sharrar A.M."/>
            <person name="Flood B.E."/>
            <person name="Bailey J.V."/>
            <person name="Jones D.S."/>
            <person name="Biddanda B."/>
            <person name="Ruberg S.A."/>
            <person name="Marcus D.N."/>
            <person name="Dick G.J."/>
        </authorList>
    </citation>
    <scope>NUCLEOTIDE SEQUENCE [LARGE SCALE GENOMIC DNA]</scope>
    <source>
        <strain evidence="8">A8</strain>
    </source>
</reference>
<dbReference type="NCBIfam" id="NF009438">
    <property type="entry name" value="PRK12797.1"/>
    <property type="match status" value="1"/>
</dbReference>
<feature type="transmembrane region" description="Helical" evidence="7">
    <location>
        <begin position="181"/>
        <end position="203"/>
    </location>
</feature>
<dbReference type="AlphaFoldDB" id="A0A1Y1QRE0"/>
<evidence type="ECO:0000313" key="9">
    <source>
        <dbReference type="Proteomes" id="UP000192491"/>
    </source>
</evidence>
<evidence type="ECO:0000313" key="8">
    <source>
        <dbReference type="EMBL" id="OQX11606.1"/>
    </source>
</evidence>
<keyword evidence="6 7" id="KW-0472">Membrane</keyword>
<gene>
    <name evidence="8" type="ORF">BWK73_17125</name>
</gene>
<keyword evidence="3 7" id="KW-1003">Cell membrane</keyword>
<dbReference type="PRINTS" id="PR01302">
    <property type="entry name" value="TYPE3IMPPROT"/>
</dbReference>
<protein>
    <submittedName>
        <fullName evidence="8">EscR/YscR/HrcR family type III secretion system export apparatus protein</fullName>
    </submittedName>
</protein>
<dbReference type="GO" id="GO:0005886">
    <property type="term" value="C:plasma membrane"/>
    <property type="evidence" value="ECO:0007669"/>
    <property type="project" value="UniProtKB-SubCell"/>
</dbReference>
<sequence length="217" mass="24230">METLPNPIILLAIVTLLGLAPFIAIMISSFVKLVIVMHLIRSALGLQQEPPNIAISGIAIILSVYIMAPVAMETYEIFNTHNVNIEDIRNPLLMDALKASSDPLRDFLTKHSTDSERQFFVDTTQKIWPEKYAKEMTADNLLVLTPAFMVGELTNAFQVGFLLFLPFIIIDLIISNILISMGMIMVSPMVISLPFKLLLFVLADGWSRLIHGLILSY</sequence>
<dbReference type="NCBIfam" id="TIGR01102">
    <property type="entry name" value="yscR"/>
    <property type="match status" value="1"/>
</dbReference>
<evidence type="ECO:0000256" key="5">
    <source>
        <dbReference type="ARBA" id="ARBA00022989"/>
    </source>
</evidence>
<name>A0A1Y1QRE0_9GAMM</name>
<comment type="similarity">
    <text evidence="2 7">Belongs to the FliP/MopC/SpaP family.</text>
</comment>
<dbReference type="Pfam" id="PF00813">
    <property type="entry name" value="FliP"/>
    <property type="match status" value="1"/>
</dbReference>
<dbReference type="PANTHER" id="PTHR30587:SF2">
    <property type="entry name" value="SURFACE PRESENTATION OF ANTIGENS PROTEIN SPAP"/>
    <property type="match status" value="1"/>
</dbReference>
<organism evidence="8 9">
    <name type="scientific">Thiothrix lacustris</name>
    <dbReference type="NCBI Taxonomy" id="525917"/>
    <lineage>
        <taxon>Bacteria</taxon>
        <taxon>Pseudomonadati</taxon>
        <taxon>Pseudomonadota</taxon>
        <taxon>Gammaproteobacteria</taxon>
        <taxon>Thiotrichales</taxon>
        <taxon>Thiotrichaceae</taxon>
        <taxon>Thiothrix</taxon>
    </lineage>
</organism>
<feature type="transmembrane region" description="Helical" evidence="7">
    <location>
        <begin position="52"/>
        <end position="72"/>
    </location>
</feature>
<dbReference type="GO" id="GO:0009306">
    <property type="term" value="P:protein secretion"/>
    <property type="evidence" value="ECO:0007669"/>
    <property type="project" value="UniProtKB-UniRule"/>
</dbReference>
<evidence type="ECO:0000256" key="3">
    <source>
        <dbReference type="ARBA" id="ARBA00022475"/>
    </source>
</evidence>
<dbReference type="PROSITE" id="PS01061">
    <property type="entry name" value="FLIP_2"/>
    <property type="match status" value="1"/>
</dbReference>
<dbReference type="EMBL" id="MTEJ01000084">
    <property type="protein sequence ID" value="OQX11606.1"/>
    <property type="molecule type" value="Genomic_DNA"/>
</dbReference>
<evidence type="ECO:0000256" key="6">
    <source>
        <dbReference type="ARBA" id="ARBA00023136"/>
    </source>
</evidence>
<proteinExistence type="inferred from homology"/>
<evidence type="ECO:0000256" key="1">
    <source>
        <dbReference type="ARBA" id="ARBA00004651"/>
    </source>
</evidence>
<comment type="caution">
    <text evidence="8">The sequence shown here is derived from an EMBL/GenBank/DDBJ whole genome shotgun (WGS) entry which is preliminary data.</text>
</comment>
<dbReference type="InterPro" id="IPR005838">
    <property type="entry name" value="T3SS_IM_P"/>
</dbReference>
<comment type="subcellular location">
    <subcellularLocation>
        <location evidence="1">Cell membrane</location>
        <topology evidence="1">Multi-pass membrane protein</topology>
    </subcellularLocation>
</comment>
<feature type="transmembrane region" description="Helical" evidence="7">
    <location>
        <begin position="6"/>
        <end position="31"/>
    </location>
</feature>
<keyword evidence="5 7" id="KW-1133">Transmembrane helix</keyword>
<keyword evidence="4 7" id="KW-0812">Transmembrane</keyword>